<sequence>MGSQQFIDGPVTYETAVAFDPATDKYVDASANGPLLAVKFQSSSDVAWALHAYDLDVEPLGEL</sequence>
<accession>A0A0F9GA55</accession>
<organism evidence="1">
    <name type="scientific">marine sediment metagenome</name>
    <dbReference type="NCBI Taxonomy" id="412755"/>
    <lineage>
        <taxon>unclassified sequences</taxon>
        <taxon>metagenomes</taxon>
        <taxon>ecological metagenomes</taxon>
    </lineage>
</organism>
<dbReference type="EMBL" id="LAZR01018636">
    <property type="protein sequence ID" value="KKL95603.1"/>
    <property type="molecule type" value="Genomic_DNA"/>
</dbReference>
<proteinExistence type="predicted"/>
<name>A0A0F9GA55_9ZZZZ</name>
<reference evidence="1" key="1">
    <citation type="journal article" date="2015" name="Nature">
        <title>Complex archaea that bridge the gap between prokaryotes and eukaryotes.</title>
        <authorList>
            <person name="Spang A."/>
            <person name="Saw J.H."/>
            <person name="Jorgensen S.L."/>
            <person name="Zaremba-Niedzwiedzka K."/>
            <person name="Martijn J."/>
            <person name="Lind A.E."/>
            <person name="van Eijk R."/>
            <person name="Schleper C."/>
            <person name="Guy L."/>
            <person name="Ettema T.J."/>
        </authorList>
    </citation>
    <scope>NUCLEOTIDE SEQUENCE</scope>
</reference>
<dbReference type="AlphaFoldDB" id="A0A0F9GA55"/>
<comment type="caution">
    <text evidence="1">The sequence shown here is derived from an EMBL/GenBank/DDBJ whole genome shotgun (WGS) entry which is preliminary data.</text>
</comment>
<evidence type="ECO:0000313" key="1">
    <source>
        <dbReference type="EMBL" id="KKL95603.1"/>
    </source>
</evidence>
<protein>
    <submittedName>
        <fullName evidence="1">Uncharacterized protein</fullName>
    </submittedName>
</protein>
<gene>
    <name evidence="1" type="ORF">LCGC14_1852960</name>
</gene>